<evidence type="ECO:0000313" key="3">
    <source>
        <dbReference type="Proteomes" id="UP000029733"/>
    </source>
</evidence>
<dbReference type="AlphaFoldDB" id="A0A4U8TDU5"/>
<feature type="transmembrane region" description="Helical" evidence="1">
    <location>
        <begin position="131"/>
        <end position="154"/>
    </location>
</feature>
<name>A0A4U8TDU5_9HELI</name>
<gene>
    <name evidence="2" type="ORF">LS71_001635</name>
</gene>
<accession>A0A4U8TDU5</accession>
<keyword evidence="1" id="KW-1133">Transmembrane helix</keyword>
<proteinExistence type="predicted"/>
<dbReference type="OrthoDB" id="5322025at2"/>
<evidence type="ECO:0000256" key="1">
    <source>
        <dbReference type="SAM" id="Phobius"/>
    </source>
</evidence>
<dbReference type="EMBL" id="JRPR02000001">
    <property type="protein sequence ID" value="TLD97478.1"/>
    <property type="molecule type" value="Genomic_DNA"/>
</dbReference>
<keyword evidence="1" id="KW-0472">Membrane</keyword>
<keyword evidence="1" id="KW-0812">Transmembrane</keyword>
<comment type="caution">
    <text evidence="2">The sequence shown here is derived from an EMBL/GenBank/DDBJ whole genome shotgun (WGS) entry which is preliminary data.</text>
</comment>
<dbReference type="Proteomes" id="UP000029733">
    <property type="component" value="Unassembled WGS sequence"/>
</dbReference>
<organism evidence="2 3">
    <name type="scientific">Helicobacter jaachi</name>
    <dbReference type="NCBI Taxonomy" id="1677920"/>
    <lineage>
        <taxon>Bacteria</taxon>
        <taxon>Pseudomonadati</taxon>
        <taxon>Campylobacterota</taxon>
        <taxon>Epsilonproteobacteria</taxon>
        <taxon>Campylobacterales</taxon>
        <taxon>Helicobacteraceae</taxon>
        <taxon>Helicobacter</taxon>
    </lineage>
</organism>
<feature type="transmembrane region" description="Helical" evidence="1">
    <location>
        <begin position="12"/>
        <end position="32"/>
    </location>
</feature>
<sequence>MQTHPTQTYQRLIIWGYFLALFGALLLFYGYMYPVVVFWGDDWQMLSGEPSLRPKPHSWIPARILPVYLQSFIGSFGNYIITPIVSLFTPISFLDSISLSVALICASAFSALNFALYILTRALTQRHIFSLLCPTLFTLGIFVAMRAHLMPLAYPADLEAEGMGYVLTVMCFYTLPYILNLCLVIFFLLVFLGFVTQRQLVVFINGGGGDTHIFEPIFNDHSKLHFGKLCWAFALLYALSTPKIKDYRI</sequence>
<feature type="transmembrane region" description="Helical" evidence="1">
    <location>
        <begin position="174"/>
        <end position="195"/>
    </location>
</feature>
<reference evidence="2 3" key="1">
    <citation type="journal article" date="2014" name="Genome Announc.">
        <title>Draft genome sequences of eight enterohepatic helicobacter species isolated from both laboratory and wild rodents.</title>
        <authorList>
            <person name="Sheh A."/>
            <person name="Shen Z."/>
            <person name="Fox J.G."/>
        </authorList>
    </citation>
    <scope>NUCLEOTIDE SEQUENCE [LARGE SCALE GENOMIC DNA]</scope>
    <source>
        <strain evidence="2 3">MIT 09-6949</strain>
    </source>
</reference>
<keyword evidence="3" id="KW-1185">Reference proteome</keyword>
<protein>
    <submittedName>
        <fullName evidence="2">Uncharacterized protein</fullName>
    </submittedName>
</protein>
<evidence type="ECO:0000313" key="2">
    <source>
        <dbReference type="EMBL" id="TLD97478.1"/>
    </source>
</evidence>
<feature type="transmembrane region" description="Helical" evidence="1">
    <location>
        <begin position="97"/>
        <end position="119"/>
    </location>
</feature>